<organism evidence="1 2">
    <name type="scientific">Pleurodeles waltl</name>
    <name type="common">Iberian ribbed newt</name>
    <dbReference type="NCBI Taxonomy" id="8319"/>
    <lineage>
        <taxon>Eukaryota</taxon>
        <taxon>Metazoa</taxon>
        <taxon>Chordata</taxon>
        <taxon>Craniata</taxon>
        <taxon>Vertebrata</taxon>
        <taxon>Euteleostomi</taxon>
        <taxon>Amphibia</taxon>
        <taxon>Batrachia</taxon>
        <taxon>Caudata</taxon>
        <taxon>Salamandroidea</taxon>
        <taxon>Salamandridae</taxon>
        <taxon>Pleurodelinae</taxon>
        <taxon>Pleurodeles</taxon>
    </lineage>
</organism>
<dbReference type="AlphaFoldDB" id="A0AAV7REL3"/>
<reference evidence="1" key="1">
    <citation type="journal article" date="2022" name="bioRxiv">
        <title>Sequencing and chromosome-scale assembly of the giantPleurodeles waltlgenome.</title>
        <authorList>
            <person name="Brown T."/>
            <person name="Elewa A."/>
            <person name="Iarovenko S."/>
            <person name="Subramanian E."/>
            <person name="Araus A.J."/>
            <person name="Petzold A."/>
            <person name="Susuki M."/>
            <person name="Suzuki K.-i.T."/>
            <person name="Hayashi T."/>
            <person name="Toyoda A."/>
            <person name="Oliveira C."/>
            <person name="Osipova E."/>
            <person name="Leigh N.D."/>
            <person name="Simon A."/>
            <person name="Yun M.H."/>
        </authorList>
    </citation>
    <scope>NUCLEOTIDE SEQUENCE</scope>
    <source>
        <strain evidence="1">20211129_DDA</strain>
        <tissue evidence="1">Liver</tissue>
    </source>
</reference>
<proteinExistence type="predicted"/>
<name>A0AAV7REL3_PLEWA</name>
<accession>A0AAV7REL3</accession>
<gene>
    <name evidence="1" type="ORF">NDU88_003072</name>
</gene>
<dbReference type="EMBL" id="JANPWB010000009">
    <property type="protein sequence ID" value="KAJ1150277.1"/>
    <property type="molecule type" value="Genomic_DNA"/>
</dbReference>
<comment type="caution">
    <text evidence="1">The sequence shown here is derived from an EMBL/GenBank/DDBJ whole genome shotgun (WGS) entry which is preliminary data.</text>
</comment>
<evidence type="ECO:0000313" key="1">
    <source>
        <dbReference type="EMBL" id="KAJ1150277.1"/>
    </source>
</evidence>
<keyword evidence="2" id="KW-1185">Reference proteome</keyword>
<protein>
    <submittedName>
        <fullName evidence="1">Uncharacterized protein</fullName>
    </submittedName>
</protein>
<evidence type="ECO:0000313" key="2">
    <source>
        <dbReference type="Proteomes" id="UP001066276"/>
    </source>
</evidence>
<dbReference type="Proteomes" id="UP001066276">
    <property type="component" value="Chromosome 5"/>
</dbReference>
<sequence length="175" mass="19224">MCQLSPGSRAHFSAPEDKINQHLLHNKRGEMTAELAALTSASSSMQAPGRWIKKGSTRALETLLIIDPDGASKDGRQCFPCHYTFQLQEQPLIPSDDPKRPNAGGFLQFYGMEASLYTRLRCTVPTQEGQMFREAGRESQKLESSSAPDLLFLVSDGRLSTGEAGRDRVPVSPIT</sequence>